<dbReference type="GO" id="GO:0016887">
    <property type="term" value="F:ATP hydrolysis activity"/>
    <property type="evidence" value="ECO:0007669"/>
    <property type="project" value="InterPro"/>
</dbReference>
<dbReference type="GO" id="GO:0015421">
    <property type="term" value="F:ABC-type oligopeptide transporter activity"/>
    <property type="evidence" value="ECO:0007669"/>
    <property type="project" value="TreeGrafter"/>
</dbReference>
<organism evidence="10 11">
    <name type="scientific">Abiotrophia defectiva ATCC 49176</name>
    <dbReference type="NCBI Taxonomy" id="592010"/>
    <lineage>
        <taxon>Bacteria</taxon>
        <taxon>Bacillati</taxon>
        <taxon>Bacillota</taxon>
        <taxon>Bacilli</taxon>
        <taxon>Lactobacillales</taxon>
        <taxon>Aerococcaceae</taxon>
        <taxon>Abiotrophia</taxon>
    </lineage>
</organism>
<dbReference type="PANTHER" id="PTHR43394">
    <property type="entry name" value="ATP-DEPENDENT PERMEASE MDL1, MITOCHONDRIAL"/>
    <property type="match status" value="1"/>
</dbReference>
<evidence type="ECO:0000256" key="3">
    <source>
        <dbReference type="ARBA" id="ARBA00022741"/>
    </source>
</evidence>
<evidence type="ECO:0000313" key="11">
    <source>
        <dbReference type="Proteomes" id="UP000019050"/>
    </source>
</evidence>
<feature type="domain" description="ABC transmembrane type-1" evidence="9">
    <location>
        <begin position="13"/>
        <end position="294"/>
    </location>
</feature>
<comment type="subcellular location">
    <subcellularLocation>
        <location evidence="1">Cell membrane</location>
        <topology evidence="1">Multi-pass membrane protein</topology>
    </subcellularLocation>
</comment>
<evidence type="ECO:0000313" key="10">
    <source>
        <dbReference type="EMBL" id="ESK64791.1"/>
    </source>
</evidence>
<dbReference type="eggNOG" id="COG1132">
    <property type="taxonomic scope" value="Bacteria"/>
</dbReference>
<dbReference type="PROSITE" id="PS50893">
    <property type="entry name" value="ABC_TRANSPORTER_2"/>
    <property type="match status" value="1"/>
</dbReference>
<dbReference type="EMBL" id="ACIN03000017">
    <property type="protein sequence ID" value="ESK64791.1"/>
    <property type="molecule type" value="Genomic_DNA"/>
</dbReference>
<dbReference type="SMART" id="SM00382">
    <property type="entry name" value="AAA"/>
    <property type="match status" value="1"/>
</dbReference>
<dbReference type="GO" id="GO:0005886">
    <property type="term" value="C:plasma membrane"/>
    <property type="evidence" value="ECO:0007669"/>
    <property type="project" value="UniProtKB-SubCell"/>
</dbReference>
<dbReference type="InterPro" id="IPR017871">
    <property type="entry name" value="ABC_transporter-like_CS"/>
</dbReference>
<keyword evidence="11" id="KW-1185">Reference proteome</keyword>
<feature type="transmembrane region" description="Helical" evidence="7">
    <location>
        <begin position="125"/>
        <end position="145"/>
    </location>
</feature>
<accession>W1Q1D0</accession>
<dbReference type="RefSeq" id="WP_023392571.1">
    <property type="nucleotide sequence ID" value="NZ_KI535342.1"/>
</dbReference>
<feature type="transmembrane region" description="Helical" evidence="7">
    <location>
        <begin position="12"/>
        <end position="36"/>
    </location>
</feature>
<dbReference type="PROSITE" id="PS50929">
    <property type="entry name" value="ABC_TM1F"/>
    <property type="match status" value="1"/>
</dbReference>
<dbReference type="PANTHER" id="PTHR43394:SF1">
    <property type="entry name" value="ATP-BINDING CASSETTE SUB-FAMILY B MEMBER 10, MITOCHONDRIAL"/>
    <property type="match status" value="1"/>
</dbReference>
<evidence type="ECO:0000256" key="5">
    <source>
        <dbReference type="ARBA" id="ARBA00022989"/>
    </source>
</evidence>
<dbReference type="SUPFAM" id="SSF52540">
    <property type="entry name" value="P-loop containing nucleoside triphosphate hydrolases"/>
    <property type="match status" value="1"/>
</dbReference>
<keyword evidence="5 7" id="KW-1133">Transmembrane helix</keyword>
<dbReference type="HOGENOM" id="CLU_000604_84_3_9"/>
<dbReference type="InterPro" id="IPR003593">
    <property type="entry name" value="AAA+_ATPase"/>
</dbReference>
<dbReference type="Gene3D" id="1.20.1560.10">
    <property type="entry name" value="ABC transporter type 1, transmembrane domain"/>
    <property type="match status" value="1"/>
</dbReference>
<dbReference type="InterPro" id="IPR036640">
    <property type="entry name" value="ABC1_TM_sf"/>
</dbReference>
<feature type="transmembrane region" description="Helical" evidence="7">
    <location>
        <begin position="48"/>
        <end position="68"/>
    </location>
</feature>
<dbReference type="STRING" id="592010.GCWU000182_001978"/>
<name>W1Q1D0_ABIDE</name>
<reference evidence="10" key="1">
    <citation type="submission" date="2013-06" db="EMBL/GenBank/DDBJ databases">
        <authorList>
            <person name="Weinstock G."/>
            <person name="Sodergren E."/>
            <person name="Clifton S."/>
            <person name="Fulton L."/>
            <person name="Fulton B."/>
            <person name="Courtney L."/>
            <person name="Fronick C."/>
            <person name="Harrison M."/>
            <person name="Strong C."/>
            <person name="Farmer C."/>
            <person name="Delahaunty K."/>
            <person name="Markovic C."/>
            <person name="Hall O."/>
            <person name="Minx P."/>
            <person name="Tomlinson C."/>
            <person name="Mitreva M."/>
            <person name="Nelson J."/>
            <person name="Hou S."/>
            <person name="Wollam A."/>
            <person name="Pepin K.H."/>
            <person name="Johnson M."/>
            <person name="Bhonagiri V."/>
            <person name="Nash W.E."/>
            <person name="Warren W."/>
            <person name="Chinwalla A."/>
            <person name="Mardis E.R."/>
            <person name="Wilson R.K."/>
        </authorList>
    </citation>
    <scope>NUCLEOTIDE SEQUENCE [LARGE SCALE GENOMIC DNA]</scope>
    <source>
        <strain evidence="10">ATCC 49176</strain>
    </source>
</reference>
<keyword evidence="6 7" id="KW-0472">Membrane</keyword>
<evidence type="ECO:0000256" key="6">
    <source>
        <dbReference type="ARBA" id="ARBA00023136"/>
    </source>
</evidence>
<evidence type="ECO:0000256" key="2">
    <source>
        <dbReference type="ARBA" id="ARBA00022692"/>
    </source>
</evidence>
<dbReference type="Proteomes" id="UP000019050">
    <property type="component" value="Unassembled WGS sequence"/>
</dbReference>
<dbReference type="InterPro" id="IPR027417">
    <property type="entry name" value="P-loop_NTPase"/>
</dbReference>
<evidence type="ECO:0000259" key="9">
    <source>
        <dbReference type="PROSITE" id="PS50929"/>
    </source>
</evidence>
<evidence type="ECO:0000256" key="1">
    <source>
        <dbReference type="ARBA" id="ARBA00004651"/>
    </source>
</evidence>
<dbReference type="AlphaFoldDB" id="W1Q1D0"/>
<keyword evidence="3" id="KW-0547">Nucleotide-binding</keyword>
<protein>
    <submittedName>
        <fullName evidence="10">ABC transporter, ATP-binding protein</fullName>
    </submittedName>
</protein>
<dbReference type="GeneID" id="84817038"/>
<dbReference type="OrthoDB" id="2138997at2"/>
<dbReference type="PROSITE" id="PS00211">
    <property type="entry name" value="ABC_TRANSPORTER_1"/>
    <property type="match status" value="1"/>
</dbReference>
<dbReference type="GO" id="GO:0005524">
    <property type="term" value="F:ATP binding"/>
    <property type="evidence" value="ECO:0007669"/>
    <property type="project" value="UniProtKB-KW"/>
</dbReference>
<evidence type="ECO:0000256" key="7">
    <source>
        <dbReference type="SAM" id="Phobius"/>
    </source>
</evidence>
<dbReference type="Pfam" id="PF00664">
    <property type="entry name" value="ABC_membrane"/>
    <property type="match status" value="1"/>
</dbReference>
<dbReference type="InterPro" id="IPR003439">
    <property type="entry name" value="ABC_transporter-like_ATP-bd"/>
</dbReference>
<evidence type="ECO:0000256" key="4">
    <source>
        <dbReference type="ARBA" id="ARBA00022840"/>
    </source>
</evidence>
<dbReference type="SUPFAM" id="SSF90123">
    <property type="entry name" value="ABC transporter transmembrane region"/>
    <property type="match status" value="1"/>
</dbReference>
<feature type="transmembrane region" description="Helical" evidence="7">
    <location>
        <begin position="151"/>
        <end position="169"/>
    </location>
</feature>
<dbReference type="Gene3D" id="3.40.50.300">
    <property type="entry name" value="P-loop containing nucleotide triphosphate hydrolases"/>
    <property type="match status" value="1"/>
</dbReference>
<sequence>MKQLIKHFWKENLLMIVILLGNALALTATSLMQILILDALISLNLINFLQAMGYLLLAYLIMLGMTYLKIRYQSKLIQQQTTFLRVKVLKKISQISYEDFKSKESQSYVSWFTNDMDLIEKQSLVPLYALIGGIINAITSGIALLTMHWSLIALTASLVFVLLFIPKLFSGRMEGTTRQVAQANEEFIQKIGNYLMAYDTIFSYRKFSYIIRKTEEASDHLAQEKNNYQKEIGWVTVISGLGNILSQFSLYALTGYLAVQQIVTIGSLSATASLAGDIFNTVSNISQYLAIIKSSKPIFDKFETLEPAHYISQNLTPIDELSLENISFVYQENPLFTGLSYRFKIGGKYAITGNSGSGKSTLLNLLAGKNRHYQGTIRYGKNSILDVDYDSLYQDMIYINQHDSQIEGTILENLTFGEELSVDYIYKILEALDLKQVITQLPDGLNTKIGDKGSLLSGGQLQRLSIARALLHDKPILLLDESTSGLDQETMLKIENLLIQQKDKTLIMVTHHLHPEILQQLDGVLQLT</sequence>
<dbReference type="InterPro" id="IPR039421">
    <property type="entry name" value="Type_1_exporter"/>
</dbReference>
<keyword evidence="4 10" id="KW-0067">ATP-binding</keyword>
<dbReference type="InterPro" id="IPR011527">
    <property type="entry name" value="ABC1_TM_dom"/>
</dbReference>
<gene>
    <name evidence="10" type="ORF">GCWU000182_001978</name>
</gene>
<dbReference type="CDD" id="cd03228">
    <property type="entry name" value="ABCC_MRP_Like"/>
    <property type="match status" value="1"/>
</dbReference>
<dbReference type="Pfam" id="PF00005">
    <property type="entry name" value="ABC_tran"/>
    <property type="match status" value="1"/>
</dbReference>
<comment type="caution">
    <text evidence="10">The sequence shown here is derived from an EMBL/GenBank/DDBJ whole genome shotgun (WGS) entry which is preliminary data.</text>
</comment>
<proteinExistence type="predicted"/>
<keyword evidence="2 7" id="KW-0812">Transmembrane</keyword>
<evidence type="ECO:0000259" key="8">
    <source>
        <dbReference type="PROSITE" id="PS50893"/>
    </source>
</evidence>
<feature type="domain" description="ABC transporter" evidence="8">
    <location>
        <begin position="321"/>
        <end position="527"/>
    </location>
</feature>